<dbReference type="GO" id="GO:0004519">
    <property type="term" value="F:endonuclease activity"/>
    <property type="evidence" value="ECO:0007669"/>
    <property type="project" value="UniProtKB-KW"/>
</dbReference>
<dbReference type="RefSeq" id="WP_344879336.1">
    <property type="nucleotide sequence ID" value="NZ_BAABAL010000018.1"/>
</dbReference>
<dbReference type="Gene3D" id="1.10.30.50">
    <property type="match status" value="1"/>
</dbReference>
<reference evidence="2" key="1">
    <citation type="journal article" date="2019" name="Int. J. Syst. Evol. Microbiol.">
        <title>The Global Catalogue of Microorganisms (GCM) 10K type strain sequencing project: providing services to taxonomists for standard genome sequencing and annotation.</title>
        <authorList>
            <consortium name="The Broad Institute Genomics Platform"/>
            <consortium name="The Broad Institute Genome Sequencing Center for Infectious Disease"/>
            <person name="Wu L."/>
            <person name="Ma J."/>
        </authorList>
    </citation>
    <scope>NUCLEOTIDE SEQUENCE [LARGE SCALE GENOMIC DNA]</scope>
    <source>
        <strain evidence="2">JCM 17342</strain>
    </source>
</reference>
<dbReference type="EMBL" id="BAABAL010000018">
    <property type="protein sequence ID" value="GAA4020357.1"/>
    <property type="molecule type" value="Genomic_DNA"/>
</dbReference>
<dbReference type="Proteomes" id="UP001501747">
    <property type="component" value="Unassembled WGS sequence"/>
</dbReference>
<proteinExistence type="predicted"/>
<name>A0ABP7T317_9PSEU</name>
<gene>
    <name evidence="1" type="ORF">GCM10022247_50430</name>
</gene>
<sequence length="241" mass="27033">MIRLARAQLPEEVAGRLAGLTERLRTAPRASRTTHARRMWRANPDRKALRTALTAMAPGRQHCMYCGDNQGTDIDHHEPLSRNPLRTFDWLNHLLACSMCNSHVKRDRYPVAADGTPLLIDPTVEDPFEHLVLALSLGEYHPLTAKGRATIEVCGLNRPLLTRGRVQAQRVVVYCLREWARARSAANRARAVLTVREQPFADVCQSMLRQAVLPRADLVFSDSPGVVELLRLPELRAALLS</sequence>
<organism evidence="1 2">
    <name type="scientific">Allokutzneria multivorans</name>
    <dbReference type="NCBI Taxonomy" id="1142134"/>
    <lineage>
        <taxon>Bacteria</taxon>
        <taxon>Bacillati</taxon>
        <taxon>Actinomycetota</taxon>
        <taxon>Actinomycetes</taxon>
        <taxon>Pseudonocardiales</taxon>
        <taxon>Pseudonocardiaceae</taxon>
        <taxon>Allokutzneria</taxon>
    </lineage>
</organism>
<keyword evidence="2" id="KW-1185">Reference proteome</keyword>
<keyword evidence="1" id="KW-0255">Endonuclease</keyword>
<comment type="caution">
    <text evidence="1">The sequence shown here is derived from an EMBL/GenBank/DDBJ whole genome shotgun (WGS) entry which is preliminary data.</text>
</comment>
<protein>
    <submittedName>
        <fullName evidence="1">HNH endonuclease</fullName>
    </submittedName>
</protein>
<accession>A0ABP7T317</accession>
<evidence type="ECO:0000313" key="2">
    <source>
        <dbReference type="Proteomes" id="UP001501747"/>
    </source>
</evidence>
<keyword evidence="1" id="KW-0540">Nuclease</keyword>
<keyword evidence="1" id="KW-0378">Hydrolase</keyword>
<evidence type="ECO:0000313" key="1">
    <source>
        <dbReference type="EMBL" id="GAA4020357.1"/>
    </source>
</evidence>